<name>A0ABD1LRR1_9FABA</name>
<evidence type="ECO:0000313" key="3">
    <source>
        <dbReference type="Proteomes" id="UP001603857"/>
    </source>
</evidence>
<reference evidence="2 3" key="1">
    <citation type="submission" date="2024-08" db="EMBL/GenBank/DDBJ databases">
        <title>Insights into the chromosomal genome structure of Flemingia macrophylla.</title>
        <authorList>
            <person name="Ding Y."/>
            <person name="Zhao Y."/>
            <person name="Bi W."/>
            <person name="Wu M."/>
            <person name="Zhao G."/>
            <person name="Gong Y."/>
            <person name="Li W."/>
            <person name="Zhang P."/>
        </authorList>
    </citation>
    <scope>NUCLEOTIDE SEQUENCE [LARGE SCALE GENOMIC DNA]</scope>
    <source>
        <strain evidence="2">DYQJB</strain>
        <tissue evidence="2">Leaf</tissue>
    </source>
</reference>
<keyword evidence="3" id="KW-1185">Reference proteome</keyword>
<protein>
    <submittedName>
        <fullName evidence="2">Uncharacterized protein</fullName>
    </submittedName>
</protein>
<evidence type="ECO:0000313" key="2">
    <source>
        <dbReference type="EMBL" id="KAL2326218.1"/>
    </source>
</evidence>
<gene>
    <name evidence="2" type="ORF">Fmac_025276</name>
</gene>
<proteinExistence type="predicted"/>
<sequence length="94" mass="10247">MAEQNHPSLSLLLTGWGPLIFLTDFKSNGQPPISSTNKPLSGDSMEPRSLRTDEIPNIVNDFRIAARNVVEAGKSPTPTTIHMNILKSAFSDVN</sequence>
<dbReference type="Gene3D" id="3.20.20.70">
    <property type="entry name" value="Aldolase class I"/>
    <property type="match status" value="1"/>
</dbReference>
<accession>A0ABD1LRR1</accession>
<dbReference type="AlphaFoldDB" id="A0ABD1LRR1"/>
<dbReference type="InterPro" id="IPR013785">
    <property type="entry name" value="Aldolase_TIM"/>
</dbReference>
<comment type="caution">
    <text evidence="2">The sequence shown here is derived from an EMBL/GenBank/DDBJ whole genome shotgun (WGS) entry which is preliminary data.</text>
</comment>
<feature type="compositionally biased region" description="Polar residues" evidence="1">
    <location>
        <begin position="27"/>
        <end position="39"/>
    </location>
</feature>
<feature type="region of interest" description="Disordered" evidence="1">
    <location>
        <begin position="27"/>
        <end position="49"/>
    </location>
</feature>
<dbReference type="Proteomes" id="UP001603857">
    <property type="component" value="Unassembled WGS sequence"/>
</dbReference>
<dbReference type="SUPFAM" id="SSF51395">
    <property type="entry name" value="FMN-linked oxidoreductases"/>
    <property type="match status" value="1"/>
</dbReference>
<dbReference type="EMBL" id="JBGMDY010000008">
    <property type="protein sequence ID" value="KAL2326218.1"/>
    <property type="molecule type" value="Genomic_DNA"/>
</dbReference>
<organism evidence="2 3">
    <name type="scientific">Flemingia macrophylla</name>
    <dbReference type="NCBI Taxonomy" id="520843"/>
    <lineage>
        <taxon>Eukaryota</taxon>
        <taxon>Viridiplantae</taxon>
        <taxon>Streptophyta</taxon>
        <taxon>Embryophyta</taxon>
        <taxon>Tracheophyta</taxon>
        <taxon>Spermatophyta</taxon>
        <taxon>Magnoliopsida</taxon>
        <taxon>eudicotyledons</taxon>
        <taxon>Gunneridae</taxon>
        <taxon>Pentapetalae</taxon>
        <taxon>rosids</taxon>
        <taxon>fabids</taxon>
        <taxon>Fabales</taxon>
        <taxon>Fabaceae</taxon>
        <taxon>Papilionoideae</taxon>
        <taxon>50 kb inversion clade</taxon>
        <taxon>NPAAA clade</taxon>
        <taxon>indigoferoid/millettioid clade</taxon>
        <taxon>Phaseoleae</taxon>
        <taxon>Flemingia</taxon>
    </lineage>
</organism>
<evidence type="ECO:0000256" key="1">
    <source>
        <dbReference type="SAM" id="MobiDB-lite"/>
    </source>
</evidence>